<dbReference type="Proteomes" id="UP001049518">
    <property type="component" value="Chromosome"/>
</dbReference>
<reference evidence="1" key="1">
    <citation type="submission" date="2020-07" db="EMBL/GenBank/DDBJ databases">
        <authorList>
            <person name="Tarantini F.S."/>
            <person name="Hong K.W."/>
            <person name="Chan K.G."/>
        </authorList>
    </citation>
    <scope>NUCLEOTIDE SEQUENCE</scope>
    <source>
        <strain evidence="1">32-07</strain>
    </source>
</reference>
<evidence type="ECO:0000313" key="1">
    <source>
        <dbReference type="EMBL" id="QXJ23827.1"/>
    </source>
</evidence>
<sequence length="64" mass="7180">MHLTAFSQGGHLATQHLVTVLRSIKGDITREPVIADPIRECDFTSFWHRVGNAGKDWAQDYGEV</sequence>
<evidence type="ECO:0000313" key="2">
    <source>
        <dbReference type="Proteomes" id="UP001049518"/>
    </source>
</evidence>
<dbReference type="EMBL" id="CP059572">
    <property type="protein sequence ID" value="QXJ23827.1"/>
    <property type="molecule type" value="Genomic_DNA"/>
</dbReference>
<name>A0ABX8R1I3_9ACTN</name>
<protein>
    <submittedName>
        <fullName evidence="1">Uncharacterized protein</fullName>
    </submittedName>
</protein>
<accession>A0ABX8R1I3</accession>
<keyword evidence="2" id="KW-1185">Reference proteome</keyword>
<dbReference type="RefSeq" id="WP_231329504.1">
    <property type="nucleotide sequence ID" value="NZ_CP059572.1"/>
</dbReference>
<organism evidence="1 2">
    <name type="scientific">Actinomadura graeca</name>
    <dbReference type="NCBI Taxonomy" id="2750812"/>
    <lineage>
        <taxon>Bacteria</taxon>
        <taxon>Bacillati</taxon>
        <taxon>Actinomycetota</taxon>
        <taxon>Actinomycetes</taxon>
        <taxon>Streptosporangiales</taxon>
        <taxon>Thermomonosporaceae</taxon>
        <taxon>Actinomadura</taxon>
    </lineage>
</organism>
<proteinExistence type="predicted"/>
<gene>
    <name evidence="1" type="ORF">AGRA3207_005038</name>
</gene>